<evidence type="ECO:0000313" key="3">
    <source>
        <dbReference type="Proteomes" id="UP001367508"/>
    </source>
</evidence>
<proteinExistence type="predicted"/>
<gene>
    <name evidence="2" type="ORF">VNO77_09588</name>
</gene>
<keyword evidence="3" id="KW-1185">Reference proteome</keyword>
<name>A0AAN9QX41_CANGL</name>
<feature type="transmembrane region" description="Helical" evidence="1">
    <location>
        <begin position="18"/>
        <end position="40"/>
    </location>
</feature>
<organism evidence="2 3">
    <name type="scientific">Canavalia gladiata</name>
    <name type="common">Sword bean</name>
    <name type="synonym">Dolichos gladiatus</name>
    <dbReference type="NCBI Taxonomy" id="3824"/>
    <lineage>
        <taxon>Eukaryota</taxon>
        <taxon>Viridiplantae</taxon>
        <taxon>Streptophyta</taxon>
        <taxon>Embryophyta</taxon>
        <taxon>Tracheophyta</taxon>
        <taxon>Spermatophyta</taxon>
        <taxon>Magnoliopsida</taxon>
        <taxon>eudicotyledons</taxon>
        <taxon>Gunneridae</taxon>
        <taxon>Pentapetalae</taxon>
        <taxon>rosids</taxon>
        <taxon>fabids</taxon>
        <taxon>Fabales</taxon>
        <taxon>Fabaceae</taxon>
        <taxon>Papilionoideae</taxon>
        <taxon>50 kb inversion clade</taxon>
        <taxon>NPAAA clade</taxon>
        <taxon>indigoferoid/millettioid clade</taxon>
        <taxon>Phaseoleae</taxon>
        <taxon>Canavalia</taxon>
    </lineage>
</organism>
<keyword evidence="1" id="KW-1133">Transmembrane helix</keyword>
<sequence>MTTSTCGATDSKLWRNDFIAFVLNNLFMAAKAFAAGVILATNFIHMFSNVFEGLNRTSKEQIRIGSSKPEIIEWNGGKVFEEEKSDGMHIVGMHAHMAHHKHNHPHGNDACHVIGGLKEQGHTHAHVNIEKGEKEFDV</sequence>
<dbReference type="AlphaFoldDB" id="A0AAN9QX41"/>
<accession>A0AAN9QX41</accession>
<dbReference type="EMBL" id="JAYMYQ010000002">
    <property type="protein sequence ID" value="KAK7350704.1"/>
    <property type="molecule type" value="Genomic_DNA"/>
</dbReference>
<reference evidence="2 3" key="1">
    <citation type="submission" date="2024-01" db="EMBL/GenBank/DDBJ databases">
        <title>The genomes of 5 underutilized Papilionoideae crops provide insights into root nodulation and disease resistanc.</title>
        <authorList>
            <person name="Jiang F."/>
        </authorList>
    </citation>
    <scope>NUCLEOTIDE SEQUENCE [LARGE SCALE GENOMIC DNA]</scope>
    <source>
        <strain evidence="2">LVBAO_FW01</strain>
        <tissue evidence="2">Leaves</tissue>
    </source>
</reference>
<evidence type="ECO:0000313" key="2">
    <source>
        <dbReference type="EMBL" id="KAK7350704.1"/>
    </source>
</evidence>
<evidence type="ECO:0000256" key="1">
    <source>
        <dbReference type="SAM" id="Phobius"/>
    </source>
</evidence>
<comment type="caution">
    <text evidence="2">The sequence shown here is derived from an EMBL/GenBank/DDBJ whole genome shotgun (WGS) entry which is preliminary data.</text>
</comment>
<protein>
    <submittedName>
        <fullName evidence="2">Uncharacterized protein</fullName>
    </submittedName>
</protein>
<dbReference type="Proteomes" id="UP001367508">
    <property type="component" value="Unassembled WGS sequence"/>
</dbReference>
<keyword evidence="1" id="KW-0812">Transmembrane</keyword>
<keyword evidence="1" id="KW-0472">Membrane</keyword>